<evidence type="ECO:0000313" key="2">
    <source>
        <dbReference type="Proteomes" id="UP000024635"/>
    </source>
</evidence>
<name>A0A016UDU7_9BILA</name>
<dbReference type="OrthoDB" id="1532798at2759"/>
<dbReference type="EMBL" id="JARK01001380">
    <property type="protein sequence ID" value="EYC13345.1"/>
    <property type="molecule type" value="Genomic_DNA"/>
</dbReference>
<reference evidence="2" key="1">
    <citation type="journal article" date="2015" name="Nat. Genet.">
        <title>The genome and transcriptome of the zoonotic hookworm Ancylostoma ceylanicum identify infection-specific gene families.</title>
        <authorList>
            <person name="Schwarz E.M."/>
            <person name="Hu Y."/>
            <person name="Antoshechkin I."/>
            <person name="Miller M.M."/>
            <person name="Sternberg P.W."/>
            <person name="Aroian R.V."/>
        </authorList>
    </citation>
    <scope>NUCLEOTIDE SEQUENCE</scope>
    <source>
        <strain evidence="2">HY135</strain>
    </source>
</reference>
<dbReference type="Proteomes" id="UP000024635">
    <property type="component" value="Unassembled WGS sequence"/>
</dbReference>
<accession>A0A016UDU7</accession>
<gene>
    <name evidence="1" type="primary">Acey_s0044.g933</name>
    <name evidence="1" type="ORF">Y032_0044g933</name>
</gene>
<sequence length="109" mass="12679">MLQRDSTVFPKNPCLMLHRPSETRRVTYVLSYLLRRRSFDAQRSVRKGFLRKTVKYAVSIGSNPDVWEVHSEIEICISPQCHFRTTTVEGTTCASVSRFKSRLITRTKN</sequence>
<dbReference type="AlphaFoldDB" id="A0A016UDU7"/>
<proteinExistence type="predicted"/>
<keyword evidence="2" id="KW-1185">Reference proteome</keyword>
<comment type="caution">
    <text evidence="1">The sequence shown here is derived from an EMBL/GenBank/DDBJ whole genome shotgun (WGS) entry which is preliminary data.</text>
</comment>
<protein>
    <submittedName>
        <fullName evidence="1">Uncharacterized protein</fullName>
    </submittedName>
</protein>
<evidence type="ECO:0000313" key="1">
    <source>
        <dbReference type="EMBL" id="EYC13345.1"/>
    </source>
</evidence>
<organism evidence="1 2">
    <name type="scientific">Ancylostoma ceylanicum</name>
    <dbReference type="NCBI Taxonomy" id="53326"/>
    <lineage>
        <taxon>Eukaryota</taxon>
        <taxon>Metazoa</taxon>
        <taxon>Ecdysozoa</taxon>
        <taxon>Nematoda</taxon>
        <taxon>Chromadorea</taxon>
        <taxon>Rhabditida</taxon>
        <taxon>Rhabditina</taxon>
        <taxon>Rhabditomorpha</taxon>
        <taxon>Strongyloidea</taxon>
        <taxon>Ancylostomatidae</taxon>
        <taxon>Ancylostomatinae</taxon>
        <taxon>Ancylostoma</taxon>
    </lineage>
</organism>